<feature type="transmembrane region" description="Helical" evidence="6">
    <location>
        <begin position="180"/>
        <end position="201"/>
    </location>
</feature>
<evidence type="ECO:0000313" key="7">
    <source>
        <dbReference type="EMBL" id="KAK3611726.1"/>
    </source>
</evidence>
<evidence type="ECO:0000256" key="5">
    <source>
        <dbReference type="ARBA" id="ARBA00023136"/>
    </source>
</evidence>
<name>A0AAE0TK41_9BIVA</name>
<feature type="transmembrane region" description="Helical" evidence="6">
    <location>
        <begin position="106"/>
        <end position="124"/>
    </location>
</feature>
<evidence type="ECO:0000256" key="3">
    <source>
        <dbReference type="ARBA" id="ARBA00022692"/>
    </source>
</evidence>
<proteinExistence type="inferred from homology"/>
<reference evidence="7" key="1">
    <citation type="journal article" date="2021" name="Genome Biol. Evol.">
        <title>A High-Quality Reference Genome for a Parasitic Bivalve with Doubly Uniparental Inheritance (Bivalvia: Unionida).</title>
        <authorList>
            <person name="Smith C.H."/>
        </authorList>
    </citation>
    <scope>NUCLEOTIDE SEQUENCE</scope>
    <source>
        <strain evidence="7">CHS0354</strain>
    </source>
</reference>
<gene>
    <name evidence="7" type="ORF">CHS0354_037305</name>
</gene>
<dbReference type="InterPro" id="IPR007603">
    <property type="entry name" value="Choline_transptr-like"/>
</dbReference>
<dbReference type="AlphaFoldDB" id="A0AAE0TK41"/>
<sequence>MASNYTIYPIKGFIMYRSLQLGNPNRLIYGVNSWGNVCNQGNKKIQNVSLSGLDIQINPLIFRCTPKALTRRIDCITSTLNSIFNLIDDNFIEKCVNDVTVSWKEIGYLCGISIVVAFFTVLFLRFFAGIIIWVVYVATRLGTLAATGFAWYNYYRVKTEYDALLESKRSKLDANRIRNWLIGSICVTIATVIVILIFRVMRKHQAGELNR</sequence>
<evidence type="ECO:0000256" key="2">
    <source>
        <dbReference type="ARBA" id="ARBA00007168"/>
    </source>
</evidence>
<reference evidence="7" key="3">
    <citation type="submission" date="2023-05" db="EMBL/GenBank/DDBJ databases">
        <authorList>
            <person name="Smith C.H."/>
        </authorList>
    </citation>
    <scope>NUCLEOTIDE SEQUENCE</scope>
    <source>
        <strain evidence="7">CHS0354</strain>
        <tissue evidence="7">Mantle</tissue>
    </source>
</reference>
<comment type="similarity">
    <text evidence="2">Belongs to the CTL (choline transporter-like) family.</text>
</comment>
<protein>
    <submittedName>
        <fullName evidence="7">Uncharacterized protein</fullName>
    </submittedName>
</protein>
<evidence type="ECO:0000313" key="8">
    <source>
        <dbReference type="Proteomes" id="UP001195483"/>
    </source>
</evidence>
<evidence type="ECO:0000256" key="4">
    <source>
        <dbReference type="ARBA" id="ARBA00022989"/>
    </source>
</evidence>
<comment type="subcellular location">
    <subcellularLocation>
        <location evidence="1">Membrane</location>
        <topology evidence="1">Multi-pass membrane protein</topology>
    </subcellularLocation>
</comment>
<dbReference type="GO" id="GO:0022857">
    <property type="term" value="F:transmembrane transporter activity"/>
    <property type="evidence" value="ECO:0007669"/>
    <property type="project" value="InterPro"/>
</dbReference>
<keyword evidence="8" id="KW-1185">Reference proteome</keyword>
<keyword evidence="4 6" id="KW-1133">Transmembrane helix</keyword>
<dbReference type="EMBL" id="JAEAOA010002177">
    <property type="protein sequence ID" value="KAK3611726.1"/>
    <property type="molecule type" value="Genomic_DNA"/>
</dbReference>
<evidence type="ECO:0000256" key="1">
    <source>
        <dbReference type="ARBA" id="ARBA00004141"/>
    </source>
</evidence>
<dbReference type="PANTHER" id="PTHR12385:SF96">
    <property type="entry name" value="CHOLINE TRANSPORTER-LIKE PROTEIN"/>
    <property type="match status" value="1"/>
</dbReference>
<accession>A0AAE0TK41</accession>
<feature type="transmembrane region" description="Helical" evidence="6">
    <location>
        <begin position="131"/>
        <end position="152"/>
    </location>
</feature>
<dbReference type="PANTHER" id="PTHR12385">
    <property type="entry name" value="CHOLINE TRANSPORTER-LIKE (SLC FAMILY 44)"/>
    <property type="match status" value="1"/>
</dbReference>
<dbReference type="Proteomes" id="UP001195483">
    <property type="component" value="Unassembled WGS sequence"/>
</dbReference>
<reference evidence="7" key="2">
    <citation type="journal article" date="2021" name="Genome Biol. Evol.">
        <title>Developing a high-quality reference genome for a parasitic bivalve with doubly uniparental inheritance (Bivalvia: Unionida).</title>
        <authorList>
            <person name="Smith C.H."/>
        </authorList>
    </citation>
    <scope>NUCLEOTIDE SEQUENCE</scope>
    <source>
        <strain evidence="7">CHS0354</strain>
        <tissue evidence="7">Mantle</tissue>
    </source>
</reference>
<keyword evidence="5 6" id="KW-0472">Membrane</keyword>
<comment type="caution">
    <text evidence="7">The sequence shown here is derived from an EMBL/GenBank/DDBJ whole genome shotgun (WGS) entry which is preliminary data.</text>
</comment>
<evidence type="ECO:0000256" key="6">
    <source>
        <dbReference type="SAM" id="Phobius"/>
    </source>
</evidence>
<keyword evidence="3 6" id="KW-0812">Transmembrane</keyword>
<organism evidence="7 8">
    <name type="scientific">Potamilus streckersoni</name>
    <dbReference type="NCBI Taxonomy" id="2493646"/>
    <lineage>
        <taxon>Eukaryota</taxon>
        <taxon>Metazoa</taxon>
        <taxon>Spiralia</taxon>
        <taxon>Lophotrochozoa</taxon>
        <taxon>Mollusca</taxon>
        <taxon>Bivalvia</taxon>
        <taxon>Autobranchia</taxon>
        <taxon>Heteroconchia</taxon>
        <taxon>Palaeoheterodonta</taxon>
        <taxon>Unionida</taxon>
        <taxon>Unionoidea</taxon>
        <taxon>Unionidae</taxon>
        <taxon>Ambleminae</taxon>
        <taxon>Lampsilini</taxon>
        <taxon>Potamilus</taxon>
    </lineage>
</organism>
<dbReference type="GO" id="GO:0016020">
    <property type="term" value="C:membrane"/>
    <property type="evidence" value="ECO:0007669"/>
    <property type="project" value="UniProtKB-SubCell"/>
</dbReference>